<organism evidence="5 6">
    <name type="scientific">Sporolactobacillus shoreae</name>
    <dbReference type="NCBI Taxonomy" id="1465501"/>
    <lineage>
        <taxon>Bacteria</taxon>
        <taxon>Bacillati</taxon>
        <taxon>Bacillota</taxon>
        <taxon>Bacilli</taxon>
        <taxon>Bacillales</taxon>
        <taxon>Sporolactobacillaceae</taxon>
        <taxon>Sporolactobacillus</taxon>
    </lineage>
</organism>
<keyword evidence="1" id="KW-0805">Transcription regulation</keyword>
<keyword evidence="6" id="KW-1185">Reference proteome</keyword>
<dbReference type="CDD" id="cd00090">
    <property type="entry name" value="HTH_ARSR"/>
    <property type="match status" value="1"/>
</dbReference>
<evidence type="ECO:0000256" key="3">
    <source>
        <dbReference type="ARBA" id="ARBA00023163"/>
    </source>
</evidence>
<dbReference type="PROSITE" id="PS50987">
    <property type="entry name" value="HTH_ARSR_2"/>
    <property type="match status" value="1"/>
</dbReference>
<dbReference type="InterPro" id="IPR011991">
    <property type="entry name" value="ArsR-like_HTH"/>
</dbReference>
<evidence type="ECO:0000256" key="1">
    <source>
        <dbReference type="ARBA" id="ARBA00023015"/>
    </source>
</evidence>
<feature type="domain" description="HTH arsR-type" evidence="4">
    <location>
        <begin position="6"/>
        <end position="99"/>
    </location>
</feature>
<dbReference type="EMBL" id="SRJD01000012">
    <property type="protein sequence ID" value="TGA97659.1"/>
    <property type="molecule type" value="Genomic_DNA"/>
</dbReference>
<dbReference type="InterPro" id="IPR036390">
    <property type="entry name" value="WH_DNA-bd_sf"/>
</dbReference>
<dbReference type="PANTHER" id="PTHR33154">
    <property type="entry name" value="TRANSCRIPTIONAL REGULATOR, ARSR FAMILY"/>
    <property type="match status" value="1"/>
</dbReference>
<dbReference type="RefSeq" id="WP_135348869.1">
    <property type="nucleotide sequence ID" value="NZ_SRJD01000012.1"/>
</dbReference>
<dbReference type="InterPro" id="IPR051081">
    <property type="entry name" value="HTH_MetalResp_TranReg"/>
</dbReference>
<dbReference type="GO" id="GO:0003700">
    <property type="term" value="F:DNA-binding transcription factor activity"/>
    <property type="evidence" value="ECO:0007669"/>
    <property type="project" value="InterPro"/>
</dbReference>
<comment type="caution">
    <text evidence="5">The sequence shown here is derived from an EMBL/GenBank/DDBJ whole genome shotgun (WGS) entry which is preliminary data.</text>
</comment>
<sequence length="99" mass="11634">MREFFHPDLDGIKVEQILYALSDPIRLTIVKRLYKSGEQSCAVFEDLGKKSNLSHHYRTLRECGLIHIRRDGRHSYMTLRQEEMNQRFSGLLLSIVKAK</sequence>
<protein>
    <submittedName>
        <fullName evidence="5">Transcriptional regulator</fullName>
    </submittedName>
</protein>
<dbReference type="SUPFAM" id="SSF46785">
    <property type="entry name" value="Winged helix' DNA-binding domain"/>
    <property type="match status" value="1"/>
</dbReference>
<dbReference type="InterPro" id="IPR036388">
    <property type="entry name" value="WH-like_DNA-bd_sf"/>
</dbReference>
<dbReference type="PRINTS" id="PR00778">
    <property type="entry name" value="HTHARSR"/>
</dbReference>
<dbReference type="Proteomes" id="UP000298347">
    <property type="component" value="Unassembled WGS sequence"/>
</dbReference>
<evidence type="ECO:0000313" key="5">
    <source>
        <dbReference type="EMBL" id="TGA97659.1"/>
    </source>
</evidence>
<dbReference type="PANTHER" id="PTHR33154:SF12">
    <property type="entry name" value="TRANSCRIPTIONAL REGULATORY PROTEIN"/>
    <property type="match status" value="1"/>
</dbReference>
<accession>A0A4Z0GNA9</accession>
<dbReference type="AlphaFoldDB" id="A0A4Z0GNA9"/>
<proteinExistence type="predicted"/>
<keyword evidence="3" id="KW-0804">Transcription</keyword>
<evidence type="ECO:0000256" key="2">
    <source>
        <dbReference type="ARBA" id="ARBA00023125"/>
    </source>
</evidence>
<reference evidence="5 6" key="1">
    <citation type="journal article" date="2015" name="Int. J. Syst. Evol. Microbiol.">
        <title>Sporolactobacillus shoreae sp. nov. and Sporolactobacillus spathodeae sp. nov., two spore-forming lactic acid bacteria isolated from tree barks in Thailand.</title>
        <authorList>
            <person name="Thamacharoensuk T."/>
            <person name="Kitahara M."/>
            <person name="Ohkuma M."/>
            <person name="Thongchul N."/>
            <person name="Tanasupawat S."/>
        </authorList>
    </citation>
    <scope>NUCLEOTIDE SEQUENCE [LARGE SCALE GENOMIC DNA]</scope>
    <source>
        <strain evidence="5 6">BK92</strain>
    </source>
</reference>
<gene>
    <name evidence="5" type="ORF">E4665_11155</name>
</gene>
<dbReference type="GO" id="GO:0003677">
    <property type="term" value="F:DNA binding"/>
    <property type="evidence" value="ECO:0007669"/>
    <property type="project" value="UniProtKB-KW"/>
</dbReference>
<dbReference type="SMART" id="SM00418">
    <property type="entry name" value="HTH_ARSR"/>
    <property type="match status" value="1"/>
</dbReference>
<evidence type="ECO:0000313" key="6">
    <source>
        <dbReference type="Proteomes" id="UP000298347"/>
    </source>
</evidence>
<dbReference type="Gene3D" id="1.10.10.10">
    <property type="entry name" value="Winged helix-like DNA-binding domain superfamily/Winged helix DNA-binding domain"/>
    <property type="match status" value="1"/>
</dbReference>
<dbReference type="InterPro" id="IPR001845">
    <property type="entry name" value="HTH_ArsR_DNA-bd_dom"/>
</dbReference>
<evidence type="ECO:0000259" key="4">
    <source>
        <dbReference type="PROSITE" id="PS50987"/>
    </source>
</evidence>
<dbReference type="OrthoDB" id="9798835at2"/>
<name>A0A4Z0GNA9_9BACL</name>
<dbReference type="Pfam" id="PF01022">
    <property type="entry name" value="HTH_5"/>
    <property type="match status" value="1"/>
</dbReference>
<keyword evidence="2" id="KW-0238">DNA-binding</keyword>